<sequence>MFYLFPHTTRDPLPPARLKNSALGSKHLSIDSSSDHHHSYMDLLRKCVVESTKNNNGEETLSYFVKTVHGRKILVAMFTPTDEGGHECHASQEWKHFLRSTGYFRLLPKKFHTKAEIKHKLNHYLEHPAAMPVIQACPRTGLVHFPDVLQFTVVWFLLQATEFEFARIPECMHRHLFEHAKGYARLVYGGACWPVKVDDFCFSSGFTEFLSENDVAFGTHMLLRHIGDFTFEVLMFDDLGFSIDRAAPPSGSVDIVDRPDYFRVHVDSCLPDSTYRQLYCPPSFLYVHKQTPKKFCEAFLRSCTDMRGRLQVFYGKQSRLSIVREESMLRDIQKTFHLHRQTTLAFIKHGRGRTLLMAISKCGLEEPPKRAKTYEICTPMRADC</sequence>
<keyword evidence="3" id="KW-0238">DNA-binding</keyword>
<dbReference type="EMBL" id="CAMAPF010001057">
    <property type="protein sequence ID" value="CAH9143882.1"/>
    <property type="molecule type" value="Genomic_DNA"/>
</dbReference>
<keyword evidence="2" id="KW-0805">Transcription regulation</keyword>
<evidence type="ECO:0000313" key="7">
    <source>
        <dbReference type="Proteomes" id="UP001152523"/>
    </source>
</evidence>
<evidence type="ECO:0000256" key="3">
    <source>
        <dbReference type="ARBA" id="ARBA00023125"/>
    </source>
</evidence>
<dbReference type="InterPro" id="IPR015300">
    <property type="entry name" value="DNA-bd_pseudobarrel_sf"/>
</dbReference>
<evidence type="ECO:0000256" key="4">
    <source>
        <dbReference type="ARBA" id="ARBA00023163"/>
    </source>
</evidence>
<organism evidence="6 7">
    <name type="scientific">Cuscuta epithymum</name>
    <dbReference type="NCBI Taxonomy" id="186058"/>
    <lineage>
        <taxon>Eukaryota</taxon>
        <taxon>Viridiplantae</taxon>
        <taxon>Streptophyta</taxon>
        <taxon>Embryophyta</taxon>
        <taxon>Tracheophyta</taxon>
        <taxon>Spermatophyta</taxon>
        <taxon>Magnoliopsida</taxon>
        <taxon>eudicotyledons</taxon>
        <taxon>Gunneridae</taxon>
        <taxon>Pentapetalae</taxon>
        <taxon>asterids</taxon>
        <taxon>lamiids</taxon>
        <taxon>Solanales</taxon>
        <taxon>Convolvulaceae</taxon>
        <taxon>Cuscuteae</taxon>
        <taxon>Cuscuta</taxon>
        <taxon>Cuscuta subgen. Cuscuta</taxon>
    </lineage>
</organism>
<proteinExistence type="predicted"/>
<dbReference type="AlphaFoldDB" id="A0AAV0G941"/>
<dbReference type="Proteomes" id="UP001152523">
    <property type="component" value="Unassembled WGS sequence"/>
</dbReference>
<comment type="caution">
    <text evidence="6">The sequence shown here is derived from an EMBL/GenBank/DDBJ whole genome shotgun (WGS) entry which is preliminary data.</text>
</comment>
<accession>A0AAV0G941</accession>
<dbReference type="GO" id="GO:0005634">
    <property type="term" value="C:nucleus"/>
    <property type="evidence" value="ECO:0007669"/>
    <property type="project" value="UniProtKB-SubCell"/>
</dbReference>
<keyword evidence="4" id="KW-0804">Transcription</keyword>
<keyword evidence="5" id="KW-0539">Nucleus</keyword>
<dbReference type="GO" id="GO:0003677">
    <property type="term" value="F:DNA binding"/>
    <property type="evidence" value="ECO:0007669"/>
    <property type="project" value="UniProtKB-KW"/>
</dbReference>
<evidence type="ECO:0000313" key="6">
    <source>
        <dbReference type="EMBL" id="CAH9143882.1"/>
    </source>
</evidence>
<gene>
    <name evidence="6" type="ORF">CEPIT_LOCUS41019</name>
</gene>
<evidence type="ECO:0000256" key="1">
    <source>
        <dbReference type="ARBA" id="ARBA00004123"/>
    </source>
</evidence>
<protein>
    <submittedName>
        <fullName evidence="6">Uncharacterized protein</fullName>
    </submittedName>
</protein>
<name>A0AAV0G941_9ASTE</name>
<reference evidence="6" key="1">
    <citation type="submission" date="2022-07" db="EMBL/GenBank/DDBJ databases">
        <authorList>
            <person name="Macas J."/>
            <person name="Novak P."/>
            <person name="Neumann P."/>
        </authorList>
    </citation>
    <scope>NUCLEOTIDE SEQUENCE</scope>
</reference>
<dbReference type="SUPFAM" id="SSF101936">
    <property type="entry name" value="DNA-binding pseudobarrel domain"/>
    <property type="match status" value="1"/>
</dbReference>
<comment type="subcellular location">
    <subcellularLocation>
        <location evidence="1">Nucleus</location>
    </subcellularLocation>
</comment>
<evidence type="ECO:0000256" key="5">
    <source>
        <dbReference type="ARBA" id="ARBA00023242"/>
    </source>
</evidence>
<keyword evidence="7" id="KW-1185">Reference proteome</keyword>
<evidence type="ECO:0000256" key="2">
    <source>
        <dbReference type="ARBA" id="ARBA00023015"/>
    </source>
</evidence>